<evidence type="ECO:0000259" key="17">
    <source>
        <dbReference type="PROSITE" id="PS51068"/>
    </source>
</evidence>
<keyword evidence="7 15" id="KW-0378">Hydrolase</keyword>
<evidence type="ECO:0000256" key="10">
    <source>
        <dbReference type="ARBA" id="ARBA00023204"/>
    </source>
</evidence>
<evidence type="ECO:0000256" key="15">
    <source>
        <dbReference type="HAMAP-Rule" id="MF_00103"/>
    </source>
</evidence>
<evidence type="ECO:0000256" key="14">
    <source>
        <dbReference type="ARBA" id="ARBA00044632"/>
    </source>
</evidence>
<dbReference type="SMART" id="SM01232">
    <property type="entry name" value="H2TH"/>
    <property type="match status" value="1"/>
</dbReference>
<dbReference type="PANTHER" id="PTHR22993">
    <property type="entry name" value="FORMAMIDOPYRIMIDINE-DNA GLYCOSYLASE"/>
    <property type="match status" value="1"/>
</dbReference>
<dbReference type="NCBIfam" id="TIGR00577">
    <property type="entry name" value="fpg"/>
    <property type="match status" value="1"/>
</dbReference>
<feature type="active site" description="Schiff-base intermediate with DNA" evidence="15">
    <location>
        <position position="2"/>
    </location>
</feature>
<dbReference type="InterPro" id="IPR000214">
    <property type="entry name" value="Znf_DNA_glyclase/AP_lyase"/>
</dbReference>
<dbReference type="InterPro" id="IPR012319">
    <property type="entry name" value="FPG_cat"/>
</dbReference>
<evidence type="ECO:0000256" key="13">
    <source>
        <dbReference type="ARBA" id="ARBA00023295"/>
    </source>
</evidence>
<dbReference type="GO" id="GO:0034039">
    <property type="term" value="F:8-oxo-7,8-dihydroguanine DNA N-glycosylase activity"/>
    <property type="evidence" value="ECO:0007669"/>
    <property type="project" value="TreeGrafter"/>
</dbReference>
<keyword evidence="11 15" id="KW-0456">Lyase</keyword>
<dbReference type="EC" id="4.2.99.18" evidence="15"/>
<evidence type="ECO:0000256" key="5">
    <source>
        <dbReference type="ARBA" id="ARBA00022763"/>
    </source>
</evidence>
<sequence>MPELPEVETIRRGLEGRAVGRQIVDTEVCHPRPVRRTSAHHLIEGSVGATISGLKRRGKYLIIVLDSGHEIMIHLRMSGQIIAAARRESRPRHTHVAFILDDGQELWFIDPRTFGEVVAFDPLQLETTIPELAGLGPEPDQISLAELRRILRTRRRQIKALLLDQTVIAGLGNIYGDEILHWARVRPDRRSNSLSPLSERRLHTAIGAVIANAIAAGGSTLGDGQYVDVSGASGSFQHAHRVYGRAGQRCLTCGRGWIRRVVIAQRSSHFCPVCQR</sequence>
<evidence type="ECO:0000256" key="8">
    <source>
        <dbReference type="ARBA" id="ARBA00022833"/>
    </source>
</evidence>
<dbReference type="Gene3D" id="3.20.190.10">
    <property type="entry name" value="MutM-like, N-terminal"/>
    <property type="match status" value="1"/>
</dbReference>
<dbReference type="EC" id="3.2.2.23" evidence="15"/>
<comment type="catalytic activity">
    <reaction evidence="1 15">
        <text>Hydrolysis of DNA containing ring-opened 7-methylguanine residues, releasing 2,6-diamino-4-hydroxy-5-(N-methyl)formamidopyrimidine.</text>
        <dbReference type="EC" id="3.2.2.23"/>
    </reaction>
</comment>
<dbReference type="PROSITE" id="PS51066">
    <property type="entry name" value="ZF_FPG_2"/>
    <property type="match status" value="1"/>
</dbReference>
<dbReference type="SUPFAM" id="SSF57716">
    <property type="entry name" value="Glucocorticoid receptor-like (DNA-binding domain)"/>
    <property type="match status" value="1"/>
</dbReference>
<name>A0A2G6KDA6_9ACTN</name>
<comment type="catalytic activity">
    <reaction evidence="14 15">
        <text>2'-deoxyribonucleotide-(2'-deoxyribose 5'-phosphate)-2'-deoxyribonucleotide-DNA = a 3'-end 2'-deoxyribonucleotide-(2,3-dehydro-2,3-deoxyribose 5'-phosphate)-DNA + a 5'-end 5'-phospho-2'-deoxyribonucleoside-DNA + H(+)</text>
        <dbReference type="Rhea" id="RHEA:66592"/>
        <dbReference type="Rhea" id="RHEA-COMP:13180"/>
        <dbReference type="Rhea" id="RHEA-COMP:16897"/>
        <dbReference type="Rhea" id="RHEA-COMP:17067"/>
        <dbReference type="ChEBI" id="CHEBI:15378"/>
        <dbReference type="ChEBI" id="CHEBI:136412"/>
        <dbReference type="ChEBI" id="CHEBI:157695"/>
        <dbReference type="ChEBI" id="CHEBI:167181"/>
        <dbReference type="EC" id="4.2.99.18"/>
    </reaction>
</comment>
<reference evidence="18 19" key="1">
    <citation type="submission" date="2017-10" db="EMBL/GenBank/DDBJ databases">
        <title>Novel microbial diversity and functional potential in the marine mammal oral microbiome.</title>
        <authorList>
            <person name="Dudek N.K."/>
            <person name="Sun C.L."/>
            <person name="Burstein D."/>
            <person name="Kantor R.S."/>
            <person name="Aliaga Goltsman D.S."/>
            <person name="Bik E.M."/>
            <person name="Thomas B.C."/>
            <person name="Banfield J.F."/>
            <person name="Relman D.A."/>
        </authorList>
    </citation>
    <scope>NUCLEOTIDE SEQUENCE [LARGE SCALE GENOMIC DNA]</scope>
    <source>
        <strain evidence="18">DOLJORAL78_61_10</strain>
    </source>
</reference>
<feature type="active site" description="Proton donor; for beta-elimination activity" evidence="15">
    <location>
        <position position="59"/>
    </location>
</feature>
<organism evidence="18 19">
    <name type="scientific">Ilumatobacter coccineus</name>
    <dbReference type="NCBI Taxonomy" id="467094"/>
    <lineage>
        <taxon>Bacteria</taxon>
        <taxon>Bacillati</taxon>
        <taxon>Actinomycetota</taxon>
        <taxon>Acidimicrobiia</taxon>
        <taxon>Acidimicrobiales</taxon>
        <taxon>Ilumatobacteraceae</taxon>
        <taxon>Ilumatobacter</taxon>
    </lineage>
</organism>
<evidence type="ECO:0000313" key="18">
    <source>
        <dbReference type="EMBL" id="PIE32779.1"/>
    </source>
</evidence>
<comment type="cofactor">
    <cofactor evidence="15">
        <name>Zn(2+)</name>
        <dbReference type="ChEBI" id="CHEBI:29105"/>
    </cofactor>
    <text evidence="15">Binds 1 zinc ion per subunit.</text>
</comment>
<dbReference type="Proteomes" id="UP000230914">
    <property type="component" value="Unassembled WGS sequence"/>
</dbReference>
<keyword evidence="9 15" id="KW-0238">DNA-binding</keyword>
<evidence type="ECO:0000256" key="3">
    <source>
        <dbReference type="ARBA" id="ARBA00011245"/>
    </source>
</evidence>
<evidence type="ECO:0000256" key="9">
    <source>
        <dbReference type="ARBA" id="ARBA00023125"/>
    </source>
</evidence>
<evidence type="ECO:0000256" key="1">
    <source>
        <dbReference type="ARBA" id="ARBA00001668"/>
    </source>
</evidence>
<evidence type="ECO:0000256" key="12">
    <source>
        <dbReference type="ARBA" id="ARBA00023268"/>
    </source>
</evidence>
<dbReference type="SUPFAM" id="SSF81624">
    <property type="entry name" value="N-terminal domain of MutM-like DNA repair proteins"/>
    <property type="match status" value="1"/>
</dbReference>
<feature type="binding site" evidence="15">
    <location>
        <position position="112"/>
    </location>
    <ligand>
        <name>DNA</name>
        <dbReference type="ChEBI" id="CHEBI:16991"/>
    </ligand>
</feature>
<dbReference type="GO" id="GO:0006979">
    <property type="term" value="P:response to oxidative stress"/>
    <property type="evidence" value="ECO:0007669"/>
    <property type="project" value="UniProtKB-ARBA"/>
</dbReference>
<dbReference type="Pfam" id="PF06827">
    <property type="entry name" value="zf-FPG_IleRS"/>
    <property type="match status" value="1"/>
</dbReference>
<dbReference type="InterPro" id="IPR015886">
    <property type="entry name" value="H2TH_FPG"/>
</dbReference>
<comment type="function">
    <text evidence="15">Involved in base excision repair of DNA damaged by oxidation or by mutagenic agents. Acts as DNA glycosylase that recognizes and removes damaged bases. Has a preference for oxidized purines, such as 7,8-dihydro-8-oxoguanine (8-oxoG). Has AP (apurinic/apyrimidinic) lyase activity and introduces nicks in the DNA strand. Cleaves the DNA backbone by beta-delta elimination to generate a single-strand break at the site of the removed base with both 3'- and 5'-phosphates.</text>
</comment>
<dbReference type="NCBIfam" id="NF002211">
    <property type="entry name" value="PRK01103.1"/>
    <property type="match status" value="1"/>
</dbReference>
<feature type="binding site" evidence="15">
    <location>
        <position position="154"/>
    </location>
    <ligand>
        <name>DNA</name>
        <dbReference type="ChEBI" id="CHEBI:16991"/>
    </ligand>
</feature>
<feature type="domain" description="FPG-type" evidence="16">
    <location>
        <begin position="241"/>
        <end position="276"/>
    </location>
</feature>
<keyword evidence="12 15" id="KW-0511">Multifunctional enzyme</keyword>
<dbReference type="Gene3D" id="1.10.8.50">
    <property type="match status" value="1"/>
</dbReference>
<dbReference type="InterPro" id="IPR035937">
    <property type="entry name" value="FPG_N"/>
</dbReference>
<dbReference type="FunFam" id="1.10.8.50:FF:000003">
    <property type="entry name" value="Formamidopyrimidine-DNA glycosylase"/>
    <property type="match status" value="1"/>
</dbReference>
<keyword evidence="10 15" id="KW-0234">DNA repair</keyword>
<dbReference type="PANTHER" id="PTHR22993:SF9">
    <property type="entry name" value="FORMAMIDOPYRIMIDINE-DNA GLYCOSYLASE"/>
    <property type="match status" value="1"/>
</dbReference>
<dbReference type="CDD" id="cd08966">
    <property type="entry name" value="EcFpg-like_N"/>
    <property type="match status" value="1"/>
</dbReference>
<dbReference type="SMART" id="SM00898">
    <property type="entry name" value="Fapy_DNA_glyco"/>
    <property type="match status" value="1"/>
</dbReference>
<evidence type="ECO:0000259" key="16">
    <source>
        <dbReference type="PROSITE" id="PS51066"/>
    </source>
</evidence>
<dbReference type="InterPro" id="IPR020629">
    <property type="entry name" value="FPG_Glyclase"/>
</dbReference>
<evidence type="ECO:0000256" key="6">
    <source>
        <dbReference type="ARBA" id="ARBA00022771"/>
    </source>
</evidence>
<keyword evidence="8 15" id="KW-0862">Zinc</keyword>
<dbReference type="EMBL" id="PDSL01000042">
    <property type="protein sequence ID" value="PIE32779.1"/>
    <property type="molecule type" value="Genomic_DNA"/>
</dbReference>
<comment type="subunit">
    <text evidence="3 15">Monomer.</text>
</comment>
<dbReference type="GO" id="GO:0008270">
    <property type="term" value="F:zinc ion binding"/>
    <property type="evidence" value="ECO:0007669"/>
    <property type="project" value="UniProtKB-UniRule"/>
</dbReference>
<keyword evidence="4 15" id="KW-0479">Metal-binding</keyword>
<dbReference type="Pfam" id="PF01149">
    <property type="entry name" value="Fapy_DNA_glyco"/>
    <property type="match status" value="1"/>
</dbReference>
<feature type="domain" description="Formamidopyrimidine-DNA glycosylase catalytic" evidence="17">
    <location>
        <begin position="2"/>
        <end position="115"/>
    </location>
</feature>
<evidence type="ECO:0000256" key="4">
    <source>
        <dbReference type="ARBA" id="ARBA00022723"/>
    </source>
</evidence>
<evidence type="ECO:0000256" key="2">
    <source>
        <dbReference type="ARBA" id="ARBA00009409"/>
    </source>
</evidence>
<dbReference type="HAMAP" id="MF_00103">
    <property type="entry name" value="Fapy_DNA_glycosyl"/>
    <property type="match status" value="1"/>
</dbReference>
<keyword evidence="13 15" id="KW-0326">Glycosidase</keyword>
<proteinExistence type="inferred from homology"/>
<dbReference type="GO" id="GO:0140078">
    <property type="term" value="F:class I DNA-(apurinic or apyrimidinic site) endonuclease activity"/>
    <property type="evidence" value="ECO:0007669"/>
    <property type="project" value="UniProtKB-EC"/>
</dbReference>
<dbReference type="InterPro" id="IPR010663">
    <property type="entry name" value="Znf_FPG/IleRS"/>
</dbReference>
<dbReference type="GO" id="GO:0003684">
    <property type="term" value="F:damaged DNA binding"/>
    <property type="evidence" value="ECO:0007669"/>
    <property type="project" value="InterPro"/>
</dbReference>
<dbReference type="Pfam" id="PF06831">
    <property type="entry name" value="H2TH"/>
    <property type="match status" value="1"/>
</dbReference>
<feature type="active site" description="Proton donor; for delta-elimination activity" evidence="15">
    <location>
        <position position="266"/>
    </location>
</feature>
<feature type="active site" description="Proton donor" evidence="15">
    <location>
        <position position="3"/>
    </location>
</feature>
<dbReference type="GO" id="GO:0006284">
    <property type="term" value="P:base-excision repair"/>
    <property type="evidence" value="ECO:0007669"/>
    <property type="project" value="InterPro"/>
</dbReference>
<dbReference type="AlphaFoldDB" id="A0A2G6KDA6"/>
<evidence type="ECO:0000256" key="11">
    <source>
        <dbReference type="ARBA" id="ARBA00023239"/>
    </source>
</evidence>
<protein>
    <recommendedName>
        <fullName evidence="15">Formamidopyrimidine-DNA glycosylase</fullName>
        <shortName evidence="15">Fapy-DNA glycosylase</shortName>
        <ecNumber evidence="15">3.2.2.23</ecNumber>
    </recommendedName>
    <alternativeName>
        <fullName evidence="15">DNA-(apurinic or apyrimidinic site) lyase MutM</fullName>
        <shortName evidence="15">AP lyase MutM</shortName>
        <ecNumber evidence="15">4.2.99.18</ecNumber>
    </alternativeName>
</protein>
<comment type="similarity">
    <text evidence="2 15">Belongs to the FPG family.</text>
</comment>
<comment type="caution">
    <text evidence="18">The sequence shown here is derived from an EMBL/GenBank/DDBJ whole genome shotgun (WGS) entry which is preliminary data.</text>
</comment>
<dbReference type="PROSITE" id="PS51068">
    <property type="entry name" value="FPG_CAT"/>
    <property type="match status" value="1"/>
</dbReference>
<accession>A0A2G6KDA6</accession>
<dbReference type="InterPro" id="IPR010979">
    <property type="entry name" value="Ribosomal_uS13-like_H2TH"/>
</dbReference>
<feature type="binding site" evidence="15">
    <location>
        <position position="93"/>
    </location>
    <ligand>
        <name>DNA</name>
        <dbReference type="ChEBI" id="CHEBI:16991"/>
    </ligand>
</feature>
<keyword evidence="5 15" id="KW-0227">DNA damage</keyword>
<keyword evidence="6 15" id="KW-0863">Zinc-finger</keyword>
<gene>
    <name evidence="15" type="primary">mutM</name>
    <name evidence="15" type="synonym">fpg</name>
    <name evidence="18" type="ORF">CSA55_02885</name>
</gene>
<evidence type="ECO:0000313" key="19">
    <source>
        <dbReference type="Proteomes" id="UP000230914"/>
    </source>
</evidence>
<dbReference type="GO" id="GO:0003690">
    <property type="term" value="F:double-stranded DNA binding"/>
    <property type="evidence" value="ECO:0007669"/>
    <property type="project" value="UniProtKB-ARBA"/>
</dbReference>
<dbReference type="SUPFAM" id="SSF46946">
    <property type="entry name" value="S13-like H2TH domain"/>
    <property type="match status" value="1"/>
</dbReference>
<evidence type="ECO:0000256" key="7">
    <source>
        <dbReference type="ARBA" id="ARBA00022801"/>
    </source>
</evidence>